<comment type="caution">
    <text evidence="2">The sequence shown here is derived from an EMBL/GenBank/DDBJ whole genome shotgun (WGS) entry which is preliminary data.</text>
</comment>
<gene>
    <name evidence="2" type="ORF">HAX54_034917</name>
</gene>
<feature type="non-terminal residue" evidence="2">
    <location>
        <position position="1"/>
    </location>
</feature>
<reference evidence="2 3" key="1">
    <citation type="journal article" date="2021" name="BMC Genomics">
        <title>Datura genome reveals duplications of psychoactive alkaloid biosynthetic genes and high mutation rate following tissue culture.</title>
        <authorList>
            <person name="Rajewski A."/>
            <person name="Carter-House D."/>
            <person name="Stajich J."/>
            <person name="Litt A."/>
        </authorList>
    </citation>
    <scope>NUCLEOTIDE SEQUENCE [LARGE SCALE GENOMIC DNA]</scope>
    <source>
        <strain evidence="2">AR-01</strain>
    </source>
</reference>
<name>A0ABS8SF12_DATST</name>
<feature type="compositionally biased region" description="Low complexity" evidence="1">
    <location>
        <begin position="12"/>
        <end position="25"/>
    </location>
</feature>
<proteinExistence type="predicted"/>
<organism evidence="2 3">
    <name type="scientific">Datura stramonium</name>
    <name type="common">Jimsonweed</name>
    <name type="synonym">Common thornapple</name>
    <dbReference type="NCBI Taxonomy" id="4076"/>
    <lineage>
        <taxon>Eukaryota</taxon>
        <taxon>Viridiplantae</taxon>
        <taxon>Streptophyta</taxon>
        <taxon>Embryophyta</taxon>
        <taxon>Tracheophyta</taxon>
        <taxon>Spermatophyta</taxon>
        <taxon>Magnoliopsida</taxon>
        <taxon>eudicotyledons</taxon>
        <taxon>Gunneridae</taxon>
        <taxon>Pentapetalae</taxon>
        <taxon>asterids</taxon>
        <taxon>lamiids</taxon>
        <taxon>Solanales</taxon>
        <taxon>Solanaceae</taxon>
        <taxon>Solanoideae</taxon>
        <taxon>Datureae</taxon>
        <taxon>Datura</taxon>
    </lineage>
</organism>
<evidence type="ECO:0000313" key="2">
    <source>
        <dbReference type="EMBL" id="MCD7457352.1"/>
    </source>
</evidence>
<protein>
    <submittedName>
        <fullName evidence="2">Uncharacterized protein</fullName>
    </submittedName>
</protein>
<accession>A0ABS8SF12</accession>
<dbReference type="EMBL" id="JACEIK010000453">
    <property type="protein sequence ID" value="MCD7457352.1"/>
    <property type="molecule type" value="Genomic_DNA"/>
</dbReference>
<evidence type="ECO:0000313" key="3">
    <source>
        <dbReference type="Proteomes" id="UP000823775"/>
    </source>
</evidence>
<dbReference type="Proteomes" id="UP000823775">
    <property type="component" value="Unassembled WGS sequence"/>
</dbReference>
<keyword evidence="3" id="KW-1185">Reference proteome</keyword>
<evidence type="ECO:0000256" key="1">
    <source>
        <dbReference type="SAM" id="MobiDB-lite"/>
    </source>
</evidence>
<sequence length="52" mass="5736">WHELAKSIQKGAFSRATPASRRSSSCATLGESKGGMSMQNQFIREHFLAPLK</sequence>
<feature type="region of interest" description="Disordered" evidence="1">
    <location>
        <begin position="1"/>
        <end position="34"/>
    </location>
</feature>
<feature type="non-terminal residue" evidence="2">
    <location>
        <position position="52"/>
    </location>
</feature>